<proteinExistence type="predicted"/>
<keyword evidence="3" id="KW-1185">Reference proteome</keyword>
<dbReference type="SUPFAM" id="SSF52821">
    <property type="entry name" value="Rhodanese/Cell cycle control phosphatase"/>
    <property type="match status" value="1"/>
</dbReference>
<dbReference type="InterPro" id="IPR036873">
    <property type="entry name" value="Rhodanese-like_dom_sf"/>
</dbReference>
<dbReference type="NCBIfam" id="TIGR04271">
    <property type="entry name" value="ThiI_C_thiazole"/>
    <property type="match status" value="1"/>
</dbReference>
<reference evidence="2" key="1">
    <citation type="submission" date="2022-08" db="EMBL/GenBank/DDBJ databases">
        <title>Catabolic pathway analysis in culturable SAR92 clade bacteria reveals their overlooked roles in DMSP degradation in coastal seas.</title>
        <authorList>
            <person name="He X."/>
            <person name="Zhang X."/>
            <person name="Zhang Y."/>
        </authorList>
    </citation>
    <scope>NUCLEOTIDE SEQUENCE</scope>
    <source>
        <strain evidence="2">H455</strain>
    </source>
</reference>
<name>A0ABY5TSQ9_9GAMM</name>
<evidence type="ECO:0000259" key="1">
    <source>
        <dbReference type="Pfam" id="PF00581"/>
    </source>
</evidence>
<dbReference type="InterPro" id="IPR026340">
    <property type="entry name" value="THII_Thiazole_biosynth_dom"/>
</dbReference>
<sequence length="90" mass="10469">MASIETISQPQAQDIILDIRHPDETEQRPLVWTGNKIICLPFFQIVKHFDELDRQQSYLLYCEKGIMSRLHADSLQKNGFAKIAVFIPLR</sequence>
<dbReference type="CDD" id="cd00158">
    <property type="entry name" value="RHOD"/>
    <property type="match status" value="1"/>
</dbReference>
<accession>A0ABY5TSQ9</accession>
<dbReference type="Gene3D" id="3.40.250.10">
    <property type="entry name" value="Rhodanese-like domain"/>
    <property type="match status" value="1"/>
</dbReference>
<evidence type="ECO:0000313" key="2">
    <source>
        <dbReference type="EMBL" id="UVW35338.1"/>
    </source>
</evidence>
<dbReference type="EMBL" id="CP103416">
    <property type="protein sequence ID" value="UVW35338.1"/>
    <property type="molecule type" value="Genomic_DNA"/>
</dbReference>
<evidence type="ECO:0000313" key="3">
    <source>
        <dbReference type="Proteomes" id="UP001059934"/>
    </source>
</evidence>
<gene>
    <name evidence="2" type="ORF">NYF23_01715</name>
</gene>
<dbReference type="Pfam" id="PF00581">
    <property type="entry name" value="Rhodanese"/>
    <property type="match status" value="1"/>
</dbReference>
<feature type="domain" description="Rhodanese" evidence="1">
    <location>
        <begin position="11"/>
        <end position="85"/>
    </location>
</feature>
<organism evidence="2 3">
    <name type="scientific">SAR92 clade bacterium H455</name>
    <dbReference type="NCBI Taxonomy" id="2974818"/>
    <lineage>
        <taxon>Bacteria</taxon>
        <taxon>Pseudomonadati</taxon>
        <taxon>Pseudomonadota</taxon>
        <taxon>Gammaproteobacteria</taxon>
        <taxon>Cellvibrionales</taxon>
        <taxon>Porticoccaceae</taxon>
        <taxon>SAR92 clade</taxon>
    </lineage>
</organism>
<protein>
    <recommendedName>
        <fullName evidence="1">Rhodanese domain-containing protein</fullName>
    </recommendedName>
</protein>
<dbReference type="Proteomes" id="UP001059934">
    <property type="component" value="Chromosome"/>
</dbReference>
<dbReference type="InterPro" id="IPR001763">
    <property type="entry name" value="Rhodanese-like_dom"/>
</dbReference>